<protein>
    <submittedName>
        <fullName evidence="1">Holliday junction resolvase-like predicted endonuclease</fullName>
    </submittedName>
</protein>
<comment type="caution">
    <text evidence="1">The sequence shown here is derived from an EMBL/GenBank/DDBJ whole genome shotgun (WGS) entry which is preliminary data.</text>
</comment>
<dbReference type="AlphaFoldDB" id="A0A852THP0"/>
<name>A0A852THP0_9BACI</name>
<proteinExistence type="predicted"/>
<evidence type="ECO:0000313" key="2">
    <source>
        <dbReference type="Proteomes" id="UP000548423"/>
    </source>
</evidence>
<gene>
    <name evidence="1" type="ORF">F4694_005338</name>
</gene>
<reference evidence="2" key="1">
    <citation type="submission" date="2020-07" db="EMBL/GenBank/DDBJ databases">
        <authorList>
            <person name="Partida-Martinez L."/>
            <person name="Huntemann M."/>
            <person name="Clum A."/>
            <person name="Wang J."/>
            <person name="Palaniappan K."/>
            <person name="Ritter S."/>
            <person name="Chen I.-M."/>
            <person name="Stamatis D."/>
            <person name="Reddy T."/>
            <person name="O'Malley R."/>
            <person name="Daum C."/>
            <person name="Shapiro N."/>
            <person name="Ivanova N."/>
            <person name="Kyrpides N."/>
            <person name="Woyke T."/>
        </authorList>
    </citation>
    <scope>NUCLEOTIDE SEQUENCE [LARGE SCALE GENOMIC DNA]</scope>
    <source>
        <strain evidence="2">AT2.8</strain>
    </source>
</reference>
<accession>A0A852THP0</accession>
<sequence>MEKGTANEEQKDQVLHSKIYEEVKRNNLMDWGEIELIESVQQNETRKD</sequence>
<reference evidence="2" key="2">
    <citation type="submission" date="2020-08" db="EMBL/GenBank/DDBJ databases">
        <title>The Agave Microbiome: Exploring the role of microbial communities in plant adaptations to desert environments.</title>
        <authorList>
            <person name="Partida-Martinez L.P."/>
        </authorList>
    </citation>
    <scope>NUCLEOTIDE SEQUENCE [LARGE SCALE GENOMIC DNA]</scope>
    <source>
        <strain evidence="2">AT2.8</strain>
    </source>
</reference>
<dbReference type="EMBL" id="JACCBX010000014">
    <property type="protein sequence ID" value="NYE08490.1"/>
    <property type="molecule type" value="Genomic_DNA"/>
</dbReference>
<evidence type="ECO:0000313" key="1">
    <source>
        <dbReference type="EMBL" id="NYE08490.1"/>
    </source>
</evidence>
<dbReference type="Proteomes" id="UP000548423">
    <property type="component" value="Unassembled WGS sequence"/>
</dbReference>
<dbReference type="GO" id="GO:0004519">
    <property type="term" value="F:endonuclease activity"/>
    <property type="evidence" value="ECO:0007669"/>
    <property type="project" value="UniProtKB-KW"/>
</dbReference>
<organism evidence="1 2">
    <name type="scientific">Neobacillus niacini</name>
    <dbReference type="NCBI Taxonomy" id="86668"/>
    <lineage>
        <taxon>Bacteria</taxon>
        <taxon>Bacillati</taxon>
        <taxon>Bacillota</taxon>
        <taxon>Bacilli</taxon>
        <taxon>Bacillales</taxon>
        <taxon>Bacillaceae</taxon>
        <taxon>Neobacillus</taxon>
    </lineage>
</organism>